<sequence length="78" mass="8659">MCFCGDLFAFELWLAERYFVENERQEGSMPADLLCGRDGVVIVRGFVASLVYCWSASEISKGCCKVSGFQDVESESSV</sequence>
<dbReference type="EMBL" id="OZ019897">
    <property type="protein sequence ID" value="CAK9225381.1"/>
    <property type="molecule type" value="Genomic_DNA"/>
</dbReference>
<dbReference type="Proteomes" id="UP001497512">
    <property type="component" value="Chromosome 5"/>
</dbReference>
<evidence type="ECO:0000313" key="1">
    <source>
        <dbReference type="EMBL" id="CAK9225381.1"/>
    </source>
</evidence>
<name>A0ABP0ULV7_9BRYO</name>
<proteinExistence type="predicted"/>
<gene>
    <name evidence="1" type="ORF">CSSPTR1EN2_LOCUS17495</name>
</gene>
<accession>A0ABP0ULV7</accession>
<protein>
    <submittedName>
        <fullName evidence="1">Uncharacterized protein</fullName>
    </submittedName>
</protein>
<organism evidence="1 2">
    <name type="scientific">Sphagnum troendelagicum</name>
    <dbReference type="NCBI Taxonomy" id="128251"/>
    <lineage>
        <taxon>Eukaryota</taxon>
        <taxon>Viridiplantae</taxon>
        <taxon>Streptophyta</taxon>
        <taxon>Embryophyta</taxon>
        <taxon>Bryophyta</taxon>
        <taxon>Sphagnophytina</taxon>
        <taxon>Sphagnopsida</taxon>
        <taxon>Sphagnales</taxon>
        <taxon>Sphagnaceae</taxon>
        <taxon>Sphagnum</taxon>
    </lineage>
</organism>
<evidence type="ECO:0000313" key="2">
    <source>
        <dbReference type="Proteomes" id="UP001497512"/>
    </source>
</evidence>
<reference evidence="1" key="1">
    <citation type="submission" date="2024-02" db="EMBL/GenBank/DDBJ databases">
        <authorList>
            <consortium name="ELIXIR-Norway"/>
            <consortium name="Elixir Norway"/>
        </authorList>
    </citation>
    <scope>NUCLEOTIDE SEQUENCE</scope>
</reference>
<keyword evidence="2" id="KW-1185">Reference proteome</keyword>